<evidence type="ECO:0000256" key="1">
    <source>
        <dbReference type="SAM" id="MobiDB-lite"/>
    </source>
</evidence>
<dbReference type="EMBL" id="BAUL01000182">
    <property type="protein sequence ID" value="GAD97034.1"/>
    <property type="molecule type" value="Genomic_DNA"/>
</dbReference>
<protein>
    <recommendedName>
        <fullName evidence="2">Aminoglycoside phosphotransferase domain-containing protein</fullName>
    </recommendedName>
</protein>
<proteinExistence type="predicted"/>
<dbReference type="CDD" id="cd05120">
    <property type="entry name" value="APH_ChoK_like"/>
    <property type="match status" value="1"/>
</dbReference>
<dbReference type="SUPFAM" id="SSF56112">
    <property type="entry name" value="Protein kinase-like (PK-like)"/>
    <property type="match status" value="1"/>
</dbReference>
<dbReference type="PANTHER" id="PTHR36167:SF4">
    <property type="entry name" value="FUNGAL N-TERMINAL DOMAIN-CONTAINING PROTEIN"/>
    <property type="match status" value="1"/>
</dbReference>
<dbReference type="Gene3D" id="3.90.1200.10">
    <property type="match status" value="1"/>
</dbReference>
<dbReference type="InterPro" id="IPR002575">
    <property type="entry name" value="Aminoglycoside_PTrfase"/>
</dbReference>
<dbReference type="OrthoDB" id="5431013at2759"/>
<dbReference type="InterPro" id="IPR039327">
    <property type="entry name" value="CON7-like"/>
</dbReference>
<name>V5FH70_BYSSN</name>
<evidence type="ECO:0000313" key="3">
    <source>
        <dbReference type="EMBL" id="GAD97034.1"/>
    </source>
</evidence>
<organism evidence="3 4">
    <name type="scientific">Byssochlamys spectabilis (strain No. 5 / NBRC 109023)</name>
    <name type="common">Paecilomyces variotii</name>
    <dbReference type="NCBI Taxonomy" id="1356009"/>
    <lineage>
        <taxon>Eukaryota</taxon>
        <taxon>Fungi</taxon>
        <taxon>Dikarya</taxon>
        <taxon>Ascomycota</taxon>
        <taxon>Pezizomycotina</taxon>
        <taxon>Eurotiomycetes</taxon>
        <taxon>Eurotiomycetidae</taxon>
        <taxon>Eurotiales</taxon>
        <taxon>Thermoascaceae</taxon>
        <taxon>Paecilomyces</taxon>
    </lineage>
</organism>
<keyword evidence="4" id="KW-1185">Reference proteome</keyword>
<evidence type="ECO:0000259" key="2">
    <source>
        <dbReference type="Pfam" id="PF01636"/>
    </source>
</evidence>
<sequence>MSGLEIIGIAASIIQIADLGAKLSVKLCEFYRQIKVANQSLQSLSSDVALTCNILRDLGENLKQDEETQLWSSGAFRTAQEVLKECELVFTHIRNTIEAQVQEQDPSRNRFSRAFRKVGIALIERDLDMLKGNLDRLRSTMLLLLNVIMYAGQVRSKVGTAILQQQREMIDTLIEEKRADDEKFNQLQQTVQTAEIGMFVLPNVSMSDETLPQLEQFPPDVRQYYCLAKTMFAHIDSYKTTIGPWQHRRIRDGMARINSEEVSYLASRYGQRVHELFSGQHFQLSNPNTFHDTPPRPKRVRRPRNDSYVAAPEAGEFGFHSSIPVSMPAVSLQVNHAIKFSPPLERDGLMEYSLEGLEAVPDFGRENINEQNPWEVTKHTQESHTARMSDTEQGNVGVTVDSLVLTWTTLDKSDILMALNISGHFEETQISNIYGNTVVPRRYDDGRDWALKNKPKDFLNKSEADMMQYASSMGVKAPQVRGCVDNPHDDDFVPGDTLLDAWPRMDNSQRSSIKAQLKEQLDLMRKCQMSYIGRVEKQAFRNVFDPMRIKGAAERWKWKASLTLCGGGYPKGFVLTHGDLFPQNIIVHNGKLMGIVDWEHSGFFPEYFEYAVAVSQHWYEGEEWWRDVIEEVLPPCSKTRLGFASALRAAGWSV</sequence>
<dbReference type="eggNOG" id="ENOG502RS51">
    <property type="taxonomic scope" value="Eukaryota"/>
</dbReference>
<dbReference type="AlphaFoldDB" id="V5FH70"/>
<dbReference type="HOGENOM" id="CLU_419179_0_0_1"/>
<gene>
    <name evidence="3" type="ORF">PVAR5_5703</name>
</gene>
<dbReference type="InterPro" id="IPR011009">
    <property type="entry name" value="Kinase-like_dom_sf"/>
</dbReference>
<comment type="caution">
    <text evidence="3">The sequence shown here is derived from an EMBL/GenBank/DDBJ whole genome shotgun (WGS) entry which is preliminary data.</text>
</comment>
<dbReference type="PANTHER" id="PTHR36167">
    <property type="entry name" value="C2H2 FINGER DOMAIN TRANSCRIPTION FACTOR (EUROFUNG)-RELATED"/>
    <property type="match status" value="1"/>
</dbReference>
<dbReference type="Pfam" id="PF01636">
    <property type="entry name" value="APH"/>
    <property type="match status" value="1"/>
</dbReference>
<dbReference type="InParanoid" id="V5FH70"/>
<accession>V5FH70</accession>
<feature type="domain" description="Aminoglycoside phosphotransferase" evidence="2">
    <location>
        <begin position="429"/>
        <end position="621"/>
    </location>
</feature>
<dbReference type="GO" id="GO:0006355">
    <property type="term" value="P:regulation of DNA-templated transcription"/>
    <property type="evidence" value="ECO:0007669"/>
    <property type="project" value="InterPro"/>
</dbReference>
<reference evidence="4" key="1">
    <citation type="journal article" date="2014" name="Genome Announc.">
        <title>Draft genome sequence of the formaldehyde-resistant fungus Byssochlamys spectabilis No. 5 (anamorph Paecilomyces variotii No. 5) (NBRC109023).</title>
        <authorList>
            <person name="Oka T."/>
            <person name="Ekino K."/>
            <person name="Fukuda K."/>
            <person name="Nomura Y."/>
        </authorList>
    </citation>
    <scope>NUCLEOTIDE SEQUENCE [LARGE SCALE GENOMIC DNA]</scope>
    <source>
        <strain evidence="4">No. 5 / NBRC 109023</strain>
    </source>
</reference>
<dbReference type="Proteomes" id="UP000018001">
    <property type="component" value="Unassembled WGS sequence"/>
</dbReference>
<evidence type="ECO:0000313" key="4">
    <source>
        <dbReference type="Proteomes" id="UP000018001"/>
    </source>
</evidence>
<feature type="region of interest" description="Disordered" evidence="1">
    <location>
        <begin position="284"/>
        <end position="303"/>
    </location>
</feature>